<gene>
    <name evidence="2" type="ORF">EM808_04620</name>
</gene>
<proteinExistence type="predicted"/>
<evidence type="ECO:0000313" key="2">
    <source>
        <dbReference type="EMBL" id="RVT67762.1"/>
    </source>
</evidence>
<accession>A0A3S2X6W0</accession>
<dbReference type="PANTHER" id="PTHR21310">
    <property type="entry name" value="AMINOGLYCOSIDE PHOSPHOTRANSFERASE-RELATED-RELATED"/>
    <property type="match status" value="1"/>
</dbReference>
<dbReference type="Gene3D" id="3.90.1200.10">
    <property type="match status" value="1"/>
</dbReference>
<dbReference type="InterPro" id="IPR002575">
    <property type="entry name" value="Aminoglycoside_PTrfase"/>
</dbReference>
<feature type="domain" description="Aminoglycoside phosphotransferase" evidence="1">
    <location>
        <begin position="31"/>
        <end position="256"/>
    </location>
</feature>
<dbReference type="InterPro" id="IPR051678">
    <property type="entry name" value="AGP_Transferase"/>
</dbReference>
<dbReference type="EMBL" id="RZTZ01000001">
    <property type="protein sequence ID" value="RVT67762.1"/>
    <property type="molecule type" value="Genomic_DNA"/>
</dbReference>
<dbReference type="Proteomes" id="UP000288024">
    <property type="component" value="Unassembled WGS sequence"/>
</dbReference>
<evidence type="ECO:0000313" key="3">
    <source>
        <dbReference type="Proteomes" id="UP000288024"/>
    </source>
</evidence>
<name>A0A3S2X6W0_9BACI</name>
<organism evidence="2 3">
    <name type="scientific">Niallia taxi</name>
    <dbReference type="NCBI Taxonomy" id="2499688"/>
    <lineage>
        <taxon>Bacteria</taxon>
        <taxon>Bacillati</taxon>
        <taxon>Bacillota</taxon>
        <taxon>Bacilli</taxon>
        <taxon>Bacillales</taxon>
        <taxon>Bacillaceae</taxon>
        <taxon>Niallia</taxon>
    </lineage>
</organism>
<dbReference type="InterPro" id="IPR011009">
    <property type="entry name" value="Kinase-like_dom_sf"/>
</dbReference>
<dbReference type="Gene3D" id="3.30.200.20">
    <property type="entry name" value="Phosphorylase Kinase, domain 1"/>
    <property type="match status" value="1"/>
</dbReference>
<sequence length="301" mass="34400">MGEAWSPEIVVEKELAVRLIGKQVPEIWMETIKELGEGFDNTIFLVNGQYVFRFPRRQLAENLLRTEAALLPFLQPLLPIKIPVPIFFGEKSKEYKWSFLGYEFLPGDMPAELDKSNRSKLIRPLAEFLKCLHHIPVAKLTDISVPYDTIARLDIEKRKPRMIEKLKYLLELNESPILHMAINYAQKVEPIEVPKRDVLVHGDLHLGNMLVNQNKELTAIIDWGDVHLGHPAIDLAICYSLIYKEEREAFFAIYGEVDAISLELAKFKAVYTLVLLLAYASDKGSRKLYEEAIISLAIALS</sequence>
<comment type="caution">
    <text evidence="2">The sequence shown here is derived from an EMBL/GenBank/DDBJ whole genome shotgun (WGS) entry which is preliminary data.</text>
</comment>
<dbReference type="RefSeq" id="WP_127736508.1">
    <property type="nucleotide sequence ID" value="NZ_JARMUX010000006.1"/>
</dbReference>
<dbReference type="SUPFAM" id="SSF56112">
    <property type="entry name" value="Protein kinase-like (PK-like)"/>
    <property type="match status" value="1"/>
</dbReference>
<keyword evidence="3" id="KW-1185">Reference proteome</keyword>
<dbReference type="PANTHER" id="PTHR21310:SF42">
    <property type="entry name" value="BIFUNCTIONAL AAC_APH"/>
    <property type="match status" value="1"/>
</dbReference>
<dbReference type="AlphaFoldDB" id="A0A3S2X6W0"/>
<protein>
    <submittedName>
        <fullName evidence="2">DUF1679 domain-containing protein</fullName>
    </submittedName>
</protein>
<evidence type="ECO:0000259" key="1">
    <source>
        <dbReference type="Pfam" id="PF01636"/>
    </source>
</evidence>
<reference evidence="2 3" key="1">
    <citation type="submission" date="2019-01" db="EMBL/GenBank/DDBJ databases">
        <title>Bacillus sp. M5HDSG1-1, whole genome shotgun sequence.</title>
        <authorList>
            <person name="Tuo L."/>
        </authorList>
    </citation>
    <scope>NUCLEOTIDE SEQUENCE [LARGE SCALE GENOMIC DNA]</scope>
    <source>
        <strain evidence="2 3">M5HDSG1-1</strain>
    </source>
</reference>
<dbReference type="Pfam" id="PF01636">
    <property type="entry name" value="APH"/>
    <property type="match status" value="1"/>
</dbReference>